<dbReference type="GO" id="GO:0042800">
    <property type="term" value="F:histone H3K4 methyltransferase activity"/>
    <property type="evidence" value="ECO:0007669"/>
    <property type="project" value="InterPro"/>
</dbReference>
<organism evidence="8 9">
    <name type="scientific">Cryptotermes secundus</name>
    <dbReference type="NCBI Taxonomy" id="105785"/>
    <lineage>
        <taxon>Eukaryota</taxon>
        <taxon>Metazoa</taxon>
        <taxon>Ecdysozoa</taxon>
        <taxon>Arthropoda</taxon>
        <taxon>Hexapoda</taxon>
        <taxon>Insecta</taxon>
        <taxon>Pterygota</taxon>
        <taxon>Neoptera</taxon>
        <taxon>Polyneoptera</taxon>
        <taxon>Dictyoptera</taxon>
        <taxon>Blattodea</taxon>
        <taxon>Blattoidea</taxon>
        <taxon>Termitoidae</taxon>
        <taxon>Kalotermitidae</taxon>
        <taxon>Cryptotermitinae</taxon>
        <taxon>Cryptotermes</taxon>
    </lineage>
</organism>
<comment type="subcellular location">
    <subcellularLocation>
        <location evidence="1">Nucleus</location>
    </subcellularLocation>
</comment>
<feature type="region of interest" description="Disordered" evidence="7">
    <location>
        <begin position="85"/>
        <end position="199"/>
    </location>
</feature>
<accession>A0A2J7QH62</accession>
<keyword evidence="3" id="KW-0808">Transferase</keyword>
<comment type="caution">
    <text evidence="8">The sequence shown here is derived from an EMBL/GenBank/DDBJ whole genome shotgun (WGS) entry which is preliminary data.</text>
</comment>
<evidence type="ECO:0000313" key="9">
    <source>
        <dbReference type="Proteomes" id="UP000235965"/>
    </source>
</evidence>
<feature type="compositionally biased region" description="Polar residues" evidence="7">
    <location>
        <begin position="118"/>
        <end position="130"/>
    </location>
</feature>
<feature type="compositionally biased region" description="Basic and acidic residues" evidence="7">
    <location>
        <begin position="134"/>
        <end position="143"/>
    </location>
</feature>
<dbReference type="EMBL" id="NEVH01014358">
    <property type="protein sequence ID" value="PNF27918.1"/>
    <property type="molecule type" value="Genomic_DNA"/>
</dbReference>
<keyword evidence="4" id="KW-0949">S-adenosyl-L-methionine</keyword>
<dbReference type="GO" id="GO:0032259">
    <property type="term" value="P:methylation"/>
    <property type="evidence" value="ECO:0007669"/>
    <property type="project" value="UniProtKB-KW"/>
</dbReference>
<evidence type="ECO:0000256" key="5">
    <source>
        <dbReference type="ARBA" id="ARBA00022853"/>
    </source>
</evidence>
<keyword evidence="9" id="KW-1185">Reference proteome</keyword>
<evidence type="ECO:0000256" key="2">
    <source>
        <dbReference type="ARBA" id="ARBA00022603"/>
    </source>
</evidence>
<feature type="non-terminal residue" evidence="8">
    <location>
        <position position="199"/>
    </location>
</feature>
<dbReference type="AlphaFoldDB" id="A0A2J7QH62"/>
<dbReference type="OrthoDB" id="308383at2759"/>
<name>A0A2J7QH62_9NEOP</name>
<evidence type="ECO:0000256" key="4">
    <source>
        <dbReference type="ARBA" id="ARBA00022691"/>
    </source>
</evidence>
<keyword evidence="2" id="KW-0489">Methyltransferase</keyword>
<dbReference type="InterPro" id="IPR044570">
    <property type="entry name" value="Set1-like"/>
</dbReference>
<feature type="compositionally biased region" description="Low complexity" evidence="7">
    <location>
        <begin position="149"/>
        <end position="175"/>
    </location>
</feature>
<evidence type="ECO:0000256" key="7">
    <source>
        <dbReference type="SAM" id="MobiDB-lite"/>
    </source>
</evidence>
<dbReference type="PANTHER" id="PTHR45814">
    <property type="entry name" value="HISTONE-LYSINE N-METHYLTRANSFERASE SETD1"/>
    <property type="match status" value="1"/>
</dbReference>
<proteinExistence type="predicted"/>
<dbReference type="Proteomes" id="UP000235965">
    <property type="component" value="Unassembled WGS sequence"/>
</dbReference>
<dbReference type="GO" id="GO:0048188">
    <property type="term" value="C:Set1C/COMPASS complex"/>
    <property type="evidence" value="ECO:0007669"/>
    <property type="project" value="TreeGrafter"/>
</dbReference>
<evidence type="ECO:0000256" key="3">
    <source>
        <dbReference type="ARBA" id="ARBA00022679"/>
    </source>
</evidence>
<keyword evidence="6" id="KW-0539">Nucleus</keyword>
<evidence type="ECO:0000256" key="6">
    <source>
        <dbReference type="ARBA" id="ARBA00023242"/>
    </source>
</evidence>
<gene>
    <name evidence="8" type="ORF">B7P43_G08311</name>
</gene>
<evidence type="ECO:0000313" key="8">
    <source>
        <dbReference type="EMBL" id="PNF27918.1"/>
    </source>
</evidence>
<feature type="compositionally biased region" description="Acidic residues" evidence="7">
    <location>
        <begin position="176"/>
        <end position="199"/>
    </location>
</feature>
<protein>
    <submittedName>
        <fullName evidence="8">Uncharacterized protein</fullName>
    </submittedName>
</protein>
<reference evidence="8 9" key="1">
    <citation type="submission" date="2017-12" db="EMBL/GenBank/DDBJ databases">
        <title>Hemimetabolous genomes reveal molecular basis of termite eusociality.</title>
        <authorList>
            <person name="Harrison M.C."/>
            <person name="Jongepier E."/>
            <person name="Robertson H.M."/>
            <person name="Arning N."/>
            <person name="Bitard-Feildel T."/>
            <person name="Chao H."/>
            <person name="Childers C.P."/>
            <person name="Dinh H."/>
            <person name="Doddapaneni H."/>
            <person name="Dugan S."/>
            <person name="Gowin J."/>
            <person name="Greiner C."/>
            <person name="Han Y."/>
            <person name="Hu H."/>
            <person name="Hughes D.S.T."/>
            <person name="Huylmans A.-K."/>
            <person name="Kemena C."/>
            <person name="Kremer L.P.M."/>
            <person name="Lee S.L."/>
            <person name="Lopez-Ezquerra A."/>
            <person name="Mallet L."/>
            <person name="Monroy-Kuhn J.M."/>
            <person name="Moser A."/>
            <person name="Murali S.C."/>
            <person name="Muzny D.M."/>
            <person name="Otani S."/>
            <person name="Piulachs M.-D."/>
            <person name="Poelchau M."/>
            <person name="Qu J."/>
            <person name="Schaub F."/>
            <person name="Wada-Katsumata A."/>
            <person name="Worley K.C."/>
            <person name="Xie Q."/>
            <person name="Ylla G."/>
            <person name="Poulsen M."/>
            <person name="Gibbs R.A."/>
            <person name="Schal C."/>
            <person name="Richards S."/>
            <person name="Belles X."/>
            <person name="Korb J."/>
            <person name="Bornberg-Bauer E."/>
        </authorList>
    </citation>
    <scope>NUCLEOTIDE SEQUENCE [LARGE SCALE GENOMIC DNA]</scope>
    <source>
        <tissue evidence="8">Whole body</tissue>
    </source>
</reference>
<dbReference type="PANTHER" id="PTHR45814:SF2">
    <property type="entry name" value="HISTONE-LYSINE N-METHYLTRANSFERASE SETD1"/>
    <property type="match status" value="1"/>
</dbReference>
<sequence>MIENTAFKSFENWWDEQERKSKLQNSSLDMDSVPLEKLSTVTHGSKQENLLNSILDTGRESFSLDSVGLGGFGLGFRAALPKLPSFRRKIKAPSPPPLDEDDSRRELVESDQDEMVQASDSEMQIQVSRSHFQRRGESDDESSKLSPISSRTESSKSSDSSSSESSSSSSESASSESEDSSDSEAEDEGEGQTEDEERR</sequence>
<keyword evidence="5" id="KW-0156">Chromatin regulator</keyword>
<evidence type="ECO:0000256" key="1">
    <source>
        <dbReference type="ARBA" id="ARBA00004123"/>
    </source>
</evidence>